<accession>A0AAD7NM96</accession>
<organism evidence="1 2">
    <name type="scientific">Mycena metata</name>
    <dbReference type="NCBI Taxonomy" id="1033252"/>
    <lineage>
        <taxon>Eukaryota</taxon>
        <taxon>Fungi</taxon>
        <taxon>Dikarya</taxon>
        <taxon>Basidiomycota</taxon>
        <taxon>Agaricomycotina</taxon>
        <taxon>Agaricomycetes</taxon>
        <taxon>Agaricomycetidae</taxon>
        <taxon>Agaricales</taxon>
        <taxon>Marasmiineae</taxon>
        <taxon>Mycenaceae</taxon>
        <taxon>Mycena</taxon>
    </lineage>
</organism>
<sequence length="229" mass="25087">MSRQSNPSRSIIPPSPLPALICLPVLGLSGIRVPRDLRSLLACATTWDDGEFGRRGGVWMRTHAGLGELEKPGTAVSNIEPTIFCADATVTSSASPSPIPSLPQAAACGFERQSRHPAWMWMSSEGVNAISCLNGVKTTYLSSAHRNQHSKSIPDTEHNDRSTVYQQSPALRHQHASIPTLPGPGHRPFHSYPQHDKAVSVWNLALDDFHVDNSNYRSEDTEFGQQIFQ</sequence>
<proteinExistence type="predicted"/>
<comment type="caution">
    <text evidence="1">The sequence shown here is derived from an EMBL/GenBank/DDBJ whole genome shotgun (WGS) entry which is preliminary data.</text>
</comment>
<keyword evidence="2" id="KW-1185">Reference proteome</keyword>
<protein>
    <submittedName>
        <fullName evidence="1">Uncharacterized protein</fullName>
    </submittedName>
</protein>
<name>A0AAD7NM96_9AGAR</name>
<evidence type="ECO:0000313" key="2">
    <source>
        <dbReference type="Proteomes" id="UP001215598"/>
    </source>
</evidence>
<dbReference type="AlphaFoldDB" id="A0AAD7NM96"/>
<dbReference type="EMBL" id="JARKIB010000021">
    <property type="protein sequence ID" value="KAJ7767717.1"/>
    <property type="molecule type" value="Genomic_DNA"/>
</dbReference>
<gene>
    <name evidence="1" type="ORF">B0H16DRAFT_1453337</name>
</gene>
<evidence type="ECO:0000313" key="1">
    <source>
        <dbReference type="EMBL" id="KAJ7767717.1"/>
    </source>
</evidence>
<reference evidence="1" key="1">
    <citation type="submission" date="2023-03" db="EMBL/GenBank/DDBJ databases">
        <title>Massive genome expansion in bonnet fungi (Mycena s.s.) driven by repeated elements and novel gene families across ecological guilds.</title>
        <authorList>
            <consortium name="Lawrence Berkeley National Laboratory"/>
            <person name="Harder C.B."/>
            <person name="Miyauchi S."/>
            <person name="Viragh M."/>
            <person name="Kuo A."/>
            <person name="Thoen E."/>
            <person name="Andreopoulos B."/>
            <person name="Lu D."/>
            <person name="Skrede I."/>
            <person name="Drula E."/>
            <person name="Henrissat B."/>
            <person name="Morin E."/>
            <person name="Kohler A."/>
            <person name="Barry K."/>
            <person name="LaButti K."/>
            <person name="Morin E."/>
            <person name="Salamov A."/>
            <person name="Lipzen A."/>
            <person name="Mereny Z."/>
            <person name="Hegedus B."/>
            <person name="Baldrian P."/>
            <person name="Stursova M."/>
            <person name="Weitz H."/>
            <person name="Taylor A."/>
            <person name="Grigoriev I.V."/>
            <person name="Nagy L.G."/>
            <person name="Martin F."/>
            <person name="Kauserud H."/>
        </authorList>
    </citation>
    <scope>NUCLEOTIDE SEQUENCE</scope>
    <source>
        <strain evidence="1">CBHHK182m</strain>
    </source>
</reference>
<dbReference type="Proteomes" id="UP001215598">
    <property type="component" value="Unassembled WGS sequence"/>
</dbReference>